<reference evidence="3" key="2">
    <citation type="submission" date="2020-09" db="EMBL/GenBank/DDBJ databases">
        <authorList>
            <person name="Sun Q."/>
            <person name="Zhou Y."/>
        </authorList>
    </citation>
    <scope>NUCLEOTIDE SEQUENCE</scope>
    <source>
        <strain evidence="3">CGMCC 1.15320</strain>
    </source>
</reference>
<dbReference type="Gene3D" id="3.30.70.2450">
    <property type="match status" value="1"/>
</dbReference>
<sequence>MADHQVIIAGGGPAGLTAALALATGGVQVCVLERRNAIYEDPRAATFHPPTLELYQPSGITDELHRRGIIANNWQFRDKAEGTLADFHLKLLSDVTPFPYRLQCEQHKLVEMLTDKLAEFPNVRIINSIDVLSVCENDMEVVVETSQGEMTAQYVVGADGGRSIVRKASGIPFEGFTFEERFLVITTDHDFEQDDYSYTCYISDPEDWCAIFKVPGPDDKGRWRMTSATAPGDSEEWLLSDENAQNKLQRFCPSDAPYNILHTNLYTVHQRVAQTFRKGRVMLVGDAAHINNPLGGMGMNFGIHDSFNLGEKLIKVLDGASPDLLDLYDRQRRHVANAFLQAMTIRNKKMLEEKDPAIRAQVLAEMRRTGSDPERARKYLLNSSMIESVRAAAAIT</sequence>
<dbReference type="Proteomes" id="UP000636264">
    <property type="component" value="Unassembled WGS sequence"/>
</dbReference>
<evidence type="ECO:0000313" key="3">
    <source>
        <dbReference type="EMBL" id="GGA79748.1"/>
    </source>
</evidence>
<dbReference type="Pfam" id="PF01494">
    <property type="entry name" value="FAD_binding_3"/>
    <property type="match status" value="1"/>
</dbReference>
<dbReference type="EMBL" id="BMIF01000016">
    <property type="protein sequence ID" value="GGA79748.1"/>
    <property type="molecule type" value="Genomic_DNA"/>
</dbReference>
<accession>A0A916S137</accession>
<keyword evidence="1" id="KW-0560">Oxidoreductase</keyword>
<dbReference type="InterPro" id="IPR050631">
    <property type="entry name" value="PheA/TfdB_FAD_monoxygenase"/>
</dbReference>
<dbReference type="GO" id="GO:0008688">
    <property type="term" value="F:3-(3-hydroxyphenyl)propionate hydroxylase activity"/>
    <property type="evidence" value="ECO:0007669"/>
    <property type="project" value="TreeGrafter"/>
</dbReference>
<dbReference type="PANTHER" id="PTHR43476:SF3">
    <property type="entry name" value="FAD-BINDING MONOOXYGENASE"/>
    <property type="match status" value="1"/>
</dbReference>
<gene>
    <name evidence="3" type="ORF">GCM10011385_37480</name>
</gene>
<reference evidence="3" key="1">
    <citation type="journal article" date="2014" name="Int. J. Syst. Evol. Microbiol.">
        <title>Complete genome sequence of Corynebacterium casei LMG S-19264T (=DSM 44701T), isolated from a smear-ripened cheese.</title>
        <authorList>
            <consortium name="US DOE Joint Genome Institute (JGI-PGF)"/>
            <person name="Walter F."/>
            <person name="Albersmeier A."/>
            <person name="Kalinowski J."/>
            <person name="Ruckert C."/>
        </authorList>
    </citation>
    <scope>NUCLEOTIDE SEQUENCE</scope>
    <source>
        <strain evidence="3">CGMCC 1.15320</strain>
    </source>
</reference>
<dbReference type="PRINTS" id="PR00420">
    <property type="entry name" value="RNGMNOXGNASE"/>
</dbReference>
<protein>
    <recommendedName>
        <fullName evidence="2">FAD-binding domain-containing protein</fullName>
    </recommendedName>
</protein>
<dbReference type="PANTHER" id="PTHR43476">
    <property type="entry name" value="3-(3-HYDROXY-PHENYL)PROPIONATE/3-HYDROXYCINNAMIC ACID HYDROXYLASE"/>
    <property type="match status" value="1"/>
</dbReference>
<comment type="caution">
    <text evidence="3">The sequence shown here is derived from an EMBL/GenBank/DDBJ whole genome shotgun (WGS) entry which is preliminary data.</text>
</comment>
<dbReference type="RefSeq" id="WP_188722642.1">
    <property type="nucleotide sequence ID" value="NZ_BMIF01000016.1"/>
</dbReference>
<evidence type="ECO:0000259" key="2">
    <source>
        <dbReference type="Pfam" id="PF01494"/>
    </source>
</evidence>
<keyword evidence="4" id="KW-1185">Reference proteome</keyword>
<dbReference type="Gene3D" id="3.50.50.60">
    <property type="entry name" value="FAD/NAD(P)-binding domain"/>
    <property type="match status" value="1"/>
</dbReference>
<feature type="domain" description="FAD-binding" evidence="2">
    <location>
        <begin position="4"/>
        <end position="341"/>
    </location>
</feature>
<name>A0A916S137_9HYPH</name>
<proteinExistence type="predicted"/>
<dbReference type="InterPro" id="IPR002938">
    <property type="entry name" value="FAD-bd"/>
</dbReference>
<dbReference type="InterPro" id="IPR036188">
    <property type="entry name" value="FAD/NAD-bd_sf"/>
</dbReference>
<evidence type="ECO:0000313" key="4">
    <source>
        <dbReference type="Proteomes" id="UP000636264"/>
    </source>
</evidence>
<dbReference type="GO" id="GO:0019622">
    <property type="term" value="P:3-(3-hydroxy)phenylpropionate catabolic process"/>
    <property type="evidence" value="ECO:0007669"/>
    <property type="project" value="TreeGrafter"/>
</dbReference>
<organism evidence="3 4">
    <name type="scientific">Nitratireductor aestuarii</name>
    <dbReference type="NCBI Taxonomy" id="1735103"/>
    <lineage>
        <taxon>Bacteria</taxon>
        <taxon>Pseudomonadati</taxon>
        <taxon>Pseudomonadota</taxon>
        <taxon>Alphaproteobacteria</taxon>
        <taxon>Hyphomicrobiales</taxon>
        <taxon>Phyllobacteriaceae</taxon>
        <taxon>Nitratireductor</taxon>
    </lineage>
</organism>
<dbReference type="SUPFAM" id="SSF51905">
    <property type="entry name" value="FAD/NAD(P)-binding domain"/>
    <property type="match status" value="1"/>
</dbReference>
<dbReference type="GO" id="GO:0071949">
    <property type="term" value="F:FAD binding"/>
    <property type="evidence" value="ECO:0007669"/>
    <property type="project" value="InterPro"/>
</dbReference>
<dbReference type="AlphaFoldDB" id="A0A916S137"/>
<evidence type="ECO:0000256" key="1">
    <source>
        <dbReference type="ARBA" id="ARBA00023002"/>
    </source>
</evidence>